<organismHost>
    <name type="scientific">Mus musculus</name>
    <name type="common">Mouse</name>
    <dbReference type="NCBI Taxonomy" id="10090"/>
</organismHost>
<gene>
    <name evidence="5" type="primary">CPXV054</name>
</gene>
<evidence type="ECO:0000313" key="5">
    <source>
        <dbReference type="EMBL" id="CAB5514006.1"/>
    </source>
</evidence>
<evidence type="ECO:0000256" key="4">
    <source>
        <dbReference type="ARBA" id="ARBA00034909"/>
    </source>
</evidence>
<comment type="similarity">
    <text evidence="2">Belongs to the orthopoxvirus OPG051 family.</text>
</comment>
<dbReference type="Pfam" id="PF05813">
    <property type="entry name" value="Orthopox_F7"/>
    <property type="match status" value="2"/>
</dbReference>
<dbReference type="InterPro" id="IPR008725">
    <property type="entry name" value="Orthopox_F7"/>
</dbReference>
<dbReference type="EMBL" id="LR812035">
    <property type="protein sequence ID" value="CAB5514006.1"/>
    <property type="molecule type" value="Genomic_DNA"/>
</dbReference>
<organismHost>
    <name type="scientific">Apodemus sylvaticus</name>
    <name type="common">European woodmouse</name>
    <dbReference type="NCBI Taxonomy" id="10129"/>
</organismHost>
<sequence length="88" mass="10384">MPFVMGSCCGRFCDAKNKIKNKNKNKIKKEDVEEGGEGCYDYKNLNDLDEFEARVEFGPLYMINEEKSDINTLDIKRRYRHTIESVYF</sequence>
<evidence type="ECO:0000256" key="1">
    <source>
        <dbReference type="ARBA" id="ARBA00022518"/>
    </source>
</evidence>
<organismHost>
    <name type="scientific">Homo sapiens</name>
    <name type="common">Human</name>
    <dbReference type="NCBI Taxonomy" id="9606"/>
</organismHost>
<organismHost>
    <name type="scientific">Myodes glareolus</name>
    <name type="common">Bank vole</name>
    <name type="synonym">Clethrionomys glareolus</name>
    <dbReference type="NCBI Taxonomy" id="447135"/>
</organismHost>
<accession>A0A6J7ZBF5</accession>
<organismHost>
    <name type="scientific">Bos taurus</name>
    <name type="common">Bovine</name>
    <dbReference type="NCBI Taxonomy" id="9913"/>
</organismHost>
<evidence type="ECO:0000256" key="2">
    <source>
        <dbReference type="ARBA" id="ARBA00034737"/>
    </source>
</evidence>
<protein>
    <recommendedName>
        <fullName evidence="3">Protein OPG051</fullName>
    </recommendedName>
    <alternativeName>
        <fullName evidence="4">Protein F7</fullName>
    </alternativeName>
</protein>
<organismHost>
    <name type="scientific">Microtus agrestis</name>
    <name type="common">Short-tailed field vole</name>
    <dbReference type="NCBI Taxonomy" id="29092"/>
</organismHost>
<proteinExistence type="inferred from homology"/>
<dbReference type="Proteomes" id="UP000509403">
    <property type="component" value="Segment"/>
</dbReference>
<name>A0A6J7ZBF5_COWPX</name>
<organismHost>
    <name type="scientific">Felis catus</name>
    <name type="common">Cat</name>
    <name type="synonym">Felis silvestris catus</name>
    <dbReference type="NCBI Taxonomy" id="9685"/>
</organismHost>
<organismHost>
    <name type="scientific">Loxodonta africana</name>
    <name type="common">African elephant</name>
    <dbReference type="NCBI Taxonomy" id="9785"/>
</organismHost>
<keyword evidence="1" id="KW-0244">Early protein</keyword>
<organism evidence="5">
    <name type="scientific">Cowpox virus</name>
    <name type="common">CPV</name>
    <dbReference type="NCBI Taxonomy" id="10243"/>
    <lineage>
        <taxon>Viruses</taxon>
        <taxon>Varidnaviria</taxon>
        <taxon>Bamfordvirae</taxon>
        <taxon>Nucleocytoviricota</taxon>
        <taxon>Pokkesviricetes</taxon>
        <taxon>Chitovirales</taxon>
        <taxon>Poxviridae</taxon>
        <taxon>Chordopoxvirinae</taxon>
        <taxon>Orthopoxvirus</taxon>
        <taxon>Orthopoxvirus cowpox</taxon>
    </lineage>
</organism>
<evidence type="ECO:0000256" key="3">
    <source>
        <dbReference type="ARBA" id="ARBA00034826"/>
    </source>
</evidence>
<reference evidence="5" key="1">
    <citation type="submission" date="2020-05" db="EMBL/GenBank/DDBJ databases">
        <authorList>
            <consortium name="IVD NGS Lab"/>
        </authorList>
    </citation>
    <scope>NUCLEOTIDE SEQUENCE [LARGE SCALE GENOMIC DNA]</scope>
    <source>
        <strain evidence="5">GerMygEK 938/17</strain>
    </source>
</reference>